<evidence type="ECO:0000313" key="3">
    <source>
        <dbReference type="Proteomes" id="UP001172101"/>
    </source>
</evidence>
<feature type="transmembrane region" description="Helical" evidence="1">
    <location>
        <begin position="53"/>
        <end position="75"/>
    </location>
</feature>
<evidence type="ECO:0000313" key="2">
    <source>
        <dbReference type="EMBL" id="KAK0734965.1"/>
    </source>
</evidence>
<sequence length="148" mass="17887">MVLVGHRHLLFLSRTWRIDEEFPGSLNSHTELMSFASLVRPFFFLYQRKHQNLYNIFHVITTTGFFLRNVIWVYFMFISSNFYLRDWFYLVLFSWRDVRLFCLATEAHRRILPTMAALHGLVCCVFFRSLLWYQPASERLVLFTPFKG</sequence>
<reference evidence="2" key="1">
    <citation type="submission" date="2023-06" db="EMBL/GenBank/DDBJ databases">
        <title>Genome-scale phylogeny and comparative genomics of the fungal order Sordariales.</title>
        <authorList>
            <consortium name="Lawrence Berkeley National Laboratory"/>
            <person name="Hensen N."/>
            <person name="Bonometti L."/>
            <person name="Westerberg I."/>
            <person name="Brannstrom I.O."/>
            <person name="Guillou S."/>
            <person name="Cros-Aarteil S."/>
            <person name="Calhoun S."/>
            <person name="Haridas S."/>
            <person name="Kuo A."/>
            <person name="Mondo S."/>
            <person name="Pangilinan J."/>
            <person name="Riley R."/>
            <person name="LaButti K."/>
            <person name="Andreopoulos B."/>
            <person name="Lipzen A."/>
            <person name="Chen C."/>
            <person name="Yanf M."/>
            <person name="Daum C."/>
            <person name="Ng V."/>
            <person name="Clum A."/>
            <person name="Steindorff A."/>
            <person name="Ohm R."/>
            <person name="Martin F."/>
            <person name="Silar P."/>
            <person name="Natvig D."/>
            <person name="Lalanne C."/>
            <person name="Gautier V."/>
            <person name="Ament-velasquez S.L."/>
            <person name="Kruys A."/>
            <person name="Hutchinson M.I."/>
            <person name="Powell A.J."/>
            <person name="Barry K."/>
            <person name="Miller A.N."/>
            <person name="Grigoriev I.V."/>
            <person name="Debuchy R."/>
            <person name="Gladieux P."/>
            <person name="Thoren M.H."/>
            <person name="Johannesson H."/>
        </authorList>
    </citation>
    <scope>NUCLEOTIDE SEQUENCE</scope>
    <source>
        <strain evidence="2">SMH2392-1A</strain>
    </source>
</reference>
<dbReference type="EMBL" id="JAUIRO010000001">
    <property type="protein sequence ID" value="KAK0734965.1"/>
    <property type="molecule type" value="Genomic_DNA"/>
</dbReference>
<keyword evidence="3" id="KW-1185">Reference proteome</keyword>
<keyword evidence="1" id="KW-0812">Transmembrane</keyword>
<protein>
    <submittedName>
        <fullName evidence="2">Uncharacterized protein</fullName>
    </submittedName>
</protein>
<keyword evidence="1" id="KW-1133">Transmembrane helix</keyword>
<dbReference type="AlphaFoldDB" id="A0AA40BIR1"/>
<dbReference type="Proteomes" id="UP001172101">
    <property type="component" value="Unassembled WGS sequence"/>
</dbReference>
<comment type="caution">
    <text evidence="2">The sequence shown here is derived from an EMBL/GenBank/DDBJ whole genome shotgun (WGS) entry which is preliminary data.</text>
</comment>
<name>A0AA40BIR1_9PEZI</name>
<proteinExistence type="predicted"/>
<gene>
    <name evidence="2" type="ORF">B0T26DRAFT_89360</name>
</gene>
<keyword evidence="1" id="KW-0472">Membrane</keyword>
<dbReference type="GeneID" id="85331408"/>
<feature type="transmembrane region" description="Helical" evidence="1">
    <location>
        <begin position="111"/>
        <end position="133"/>
    </location>
</feature>
<organism evidence="2 3">
    <name type="scientific">Lasiosphaeria miniovina</name>
    <dbReference type="NCBI Taxonomy" id="1954250"/>
    <lineage>
        <taxon>Eukaryota</taxon>
        <taxon>Fungi</taxon>
        <taxon>Dikarya</taxon>
        <taxon>Ascomycota</taxon>
        <taxon>Pezizomycotina</taxon>
        <taxon>Sordariomycetes</taxon>
        <taxon>Sordariomycetidae</taxon>
        <taxon>Sordariales</taxon>
        <taxon>Lasiosphaeriaceae</taxon>
        <taxon>Lasiosphaeria</taxon>
    </lineage>
</organism>
<evidence type="ECO:0000256" key="1">
    <source>
        <dbReference type="SAM" id="Phobius"/>
    </source>
</evidence>
<dbReference type="RefSeq" id="XP_060303842.1">
    <property type="nucleotide sequence ID" value="XM_060448138.1"/>
</dbReference>
<accession>A0AA40BIR1</accession>